<organism evidence="2 3">
    <name type="scientific">Heliomicrobium gestii</name>
    <name type="common">Heliobacterium gestii</name>
    <dbReference type="NCBI Taxonomy" id="2699"/>
    <lineage>
        <taxon>Bacteria</taxon>
        <taxon>Bacillati</taxon>
        <taxon>Bacillota</taxon>
        <taxon>Clostridia</taxon>
        <taxon>Eubacteriales</taxon>
        <taxon>Heliobacteriaceae</taxon>
        <taxon>Heliomicrobium</taxon>
    </lineage>
</organism>
<dbReference type="AlphaFoldDB" id="A0A845LDP1"/>
<comment type="caution">
    <text evidence="2">The sequence shown here is derived from an EMBL/GenBank/DDBJ whole genome shotgun (WGS) entry which is preliminary data.</text>
</comment>
<dbReference type="InterPro" id="IPR032830">
    <property type="entry name" value="XPB/Ssl2_N"/>
</dbReference>
<gene>
    <name evidence="2" type="ORF">GTO89_11525</name>
</gene>
<dbReference type="Proteomes" id="UP000471031">
    <property type="component" value="Unassembled WGS sequence"/>
</dbReference>
<dbReference type="EMBL" id="WXEX01000009">
    <property type="protein sequence ID" value="MZP43671.1"/>
    <property type="molecule type" value="Genomic_DNA"/>
</dbReference>
<sequence length="579" mass="66166">MKSILQTLTTQGYDSDSLPKLLRLAGVKASSTRKADMINALDNFYSREENLIALWNRLNAFEKELLEECVRSGRLDSDDLYELCQKHNRPQKDSFFRPYRISDVLDDMSPARPFIIRNSVPAPLVSFIKKRFKPIQYQYQGLDTLPEDVDIDEEVVIRENFEKEFFRLIKLTNQTKLSCTRVGGLPAKTAMKKINEALVIKEYSLDGSDGIWALRTVESSVRIYGMAQLALAGQLWTIAGDRILTGNGVETFLQASPVDKCTMLLQAYIASAAIDELSRIPEVKVKTTFVPKYSSCRRMICDHLARCPVDKWISIEELLKYIKRSDALFLERVTGEILSYAEYERMYLGRAQSWRELEGRFVEVVCLEYLCALGIIDTALSFSVGGYFEETDIFEVNYIRLTPLGAYVLGATDAYREPKREESSGFIVQPNYEILLSEGAMKESHELFLDQVAEKISDHPACLYKLTFKSAASALDQGVSIGDIIAYLQKWSTKDLPQNVLHTLEEWNAASQKIRIRQALILETDDPFVLEELKSDKSLRAHIIKELPYMIELDPKSSMKVKREIEKKNRFCIVEFEGE</sequence>
<evidence type="ECO:0000313" key="3">
    <source>
        <dbReference type="Proteomes" id="UP000471031"/>
    </source>
</evidence>
<evidence type="ECO:0000259" key="1">
    <source>
        <dbReference type="Pfam" id="PF13625"/>
    </source>
</evidence>
<feature type="domain" description="Helicase XPB/Ssl2 N-terminal" evidence="1">
    <location>
        <begin position="426"/>
        <end position="542"/>
    </location>
</feature>
<evidence type="ECO:0000313" key="2">
    <source>
        <dbReference type="EMBL" id="MZP43671.1"/>
    </source>
</evidence>
<dbReference type="RefSeq" id="WP_161262242.1">
    <property type="nucleotide sequence ID" value="NZ_JAFBDC010000009.1"/>
</dbReference>
<name>A0A845LDP1_HELGE</name>
<accession>A0A845LDP1</accession>
<dbReference type="Pfam" id="PF13625">
    <property type="entry name" value="Helicase_C_3"/>
    <property type="match status" value="1"/>
</dbReference>
<dbReference type="OrthoDB" id="2987331at2"/>
<protein>
    <recommendedName>
        <fullName evidence="1">Helicase XPB/Ssl2 N-terminal domain-containing protein</fullName>
    </recommendedName>
</protein>
<keyword evidence="3" id="KW-1185">Reference proteome</keyword>
<proteinExistence type="predicted"/>
<reference evidence="2 3" key="1">
    <citation type="submission" date="2020-01" db="EMBL/GenBank/DDBJ databases">
        <title>Whole genome sequence of Heliobacterium gestii DSM 11169.</title>
        <authorList>
            <person name="Kyndt J.A."/>
            <person name="Meyer T.E."/>
        </authorList>
    </citation>
    <scope>NUCLEOTIDE SEQUENCE [LARGE SCALE GENOMIC DNA]</scope>
    <source>
        <strain evidence="2 3">DSM 11169</strain>
    </source>
</reference>